<dbReference type="InterPro" id="IPR002018">
    <property type="entry name" value="CarbesteraseB"/>
</dbReference>
<dbReference type="InterPro" id="IPR019819">
    <property type="entry name" value="Carboxylesterase_B_CS"/>
</dbReference>
<evidence type="ECO:0000256" key="3">
    <source>
        <dbReference type="RuleBase" id="RU361235"/>
    </source>
</evidence>
<evidence type="ECO:0000313" key="5">
    <source>
        <dbReference type="EMBL" id="TRM56458.1"/>
    </source>
</evidence>
<keyword evidence="3" id="KW-0732">Signal</keyword>
<sequence length="664" mass="72011">MHPLLGHNLFGHLASLVPMAAAAAELGGVSLMFNNDGNWTDFAAKPSALLFHEATTRAHAQEICAEHGESLLTADHFEHYIAYYQSLGQLADEQELWLDGEENLFTDDQDIAASHRRPFLCTNSAPHTVDVDTDFSSHPRMTVYSKGLNITGTRDHLAFRFMGIPYAKPPTGSLRFRYPQPFEGTDVDATGFKPACLQYGYFGSNDQGLMPWGNSEDCLYLNVFTPHLPLNSTRPGGGKAVVFWIHGGGNTGGTGADATFDGGSLASRADVVVVTINYRLNIFGFLGLADGVVTGNYALADKIAALQWVQTHITAFGGDPSRVMILGQSAGGFSVVDLVSSPMAAGLFSRAVSMSGGSSSIQTPQEGEAAVGPHIARYCPGVNGTERLSCLQELPAETVLNMTTSLGSWTTTDDGVYRTGTSIERAAMGPSGVNSVPYMAGFLPDEGQSLLGEAIAPNATDFNASLVRVVGADLAKTVIESGLWQISDKFTPYNATINVYTNNRLTCHAEEFIAAAATSGAFPSLHVYNMHWAYALSYYDPYNLCTFPVGEPDTPYYMCHSGDLYEVFGTYYFFDQPVRTPEDIYHTLLVQDMLGAFARTGDPNPDPAYLSVRGYESTLKAMERWRWPEYTQDEQRVAALRYSKLGEEDGLPDRARCSVLLGSA</sequence>
<evidence type="ECO:0000313" key="6">
    <source>
        <dbReference type="Proteomes" id="UP000320762"/>
    </source>
</evidence>
<dbReference type="EMBL" id="VDMD01000069">
    <property type="protein sequence ID" value="TRM56458.1"/>
    <property type="molecule type" value="Genomic_DNA"/>
</dbReference>
<gene>
    <name evidence="5" type="ORF">BD626DRAFT_519614</name>
</gene>
<keyword evidence="2 3" id="KW-0378">Hydrolase</keyword>
<comment type="caution">
    <text evidence="5">The sequence shown here is derived from an EMBL/GenBank/DDBJ whole genome shotgun (WGS) entry which is preliminary data.</text>
</comment>
<dbReference type="InterPro" id="IPR019826">
    <property type="entry name" value="Carboxylesterase_B_AS"/>
</dbReference>
<name>A0A550BV97_9AGAR</name>
<comment type="similarity">
    <text evidence="1 3">Belongs to the type-B carboxylesterase/lipase family.</text>
</comment>
<dbReference type="OrthoDB" id="408631at2759"/>
<feature type="domain" description="Carboxylesterase type B" evidence="4">
    <location>
        <begin position="157"/>
        <end position="644"/>
    </location>
</feature>
<dbReference type="Pfam" id="PF00135">
    <property type="entry name" value="COesterase"/>
    <property type="match status" value="1"/>
</dbReference>
<keyword evidence="6" id="KW-1185">Reference proteome</keyword>
<dbReference type="GO" id="GO:0016787">
    <property type="term" value="F:hydrolase activity"/>
    <property type="evidence" value="ECO:0007669"/>
    <property type="project" value="UniProtKB-KW"/>
</dbReference>
<dbReference type="EC" id="3.1.1.-" evidence="3"/>
<proteinExistence type="inferred from homology"/>
<dbReference type="AlphaFoldDB" id="A0A550BV97"/>
<dbReference type="Gene3D" id="3.40.50.1820">
    <property type="entry name" value="alpha/beta hydrolase"/>
    <property type="match status" value="1"/>
</dbReference>
<dbReference type="PANTHER" id="PTHR11559">
    <property type="entry name" value="CARBOXYLESTERASE"/>
    <property type="match status" value="1"/>
</dbReference>
<accession>A0A550BV97</accession>
<evidence type="ECO:0000259" key="4">
    <source>
        <dbReference type="Pfam" id="PF00135"/>
    </source>
</evidence>
<dbReference type="Proteomes" id="UP000320762">
    <property type="component" value="Unassembled WGS sequence"/>
</dbReference>
<dbReference type="InterPro" id="IPR029058">
    <property type="entry name" value="AB_hydrolase_fold"/>
</dbReference>
<dbReference type="InterPro" id="IPR050309">
    <property type="entry name" value="Type-B_Carboxylest/Lipase"/>
</dbReference>
<reference evidence="5 6" key="1">
    <citation type="journal article" date="2019" name="New Phytol.">
        <title>Comparative genomics reveals unique wood-decay strategies and fruiting body development in the Schizophyllaceae.</title>
        <authorList>
            <person name="Almasi E."/>
            <person name="Sahu N."/>
            <person name="Krizsan K."/>
            <person name="Balint B."/>
            <person name="Kovacs G.M."/>
            <person name="Kiss B."/>
            <person name="Cseklye J."/>
            <person name="Drula E."/>
            <person name="Henrissat B."/>
            <person name="Nagy I."/>
            <person name="Chovatia M."/>
            <person name="Adam C."/>
            <person name="LaButti K."/>
            <person name="Lipzen A."/>
            <person name="Riley R."/>
            <person name="Grigoriev I.V."/>
            <person name="Nagy L.G."/>
        </authorList>
    </citation>
    <scope>NUCLEOTIDE SEQUENCE [LARGE SCALE GENOMIC DNA]</scope>
    <source>
        <strain evidence="5 6">NL-1724</strain>
    </source>
</reference>
<feature type="signal peptide" evidence="3">
    <location>
        <begin position="1"/>
        <end position="24"/>
    </location>
</feature>
<evidence type="ECO:0000256" key="2">
    <source>
        <dbReference type="ARBA" id="ARBA00022801"/>
    </source>
</evidence>
<evidence type="ECO:0000256" key="1">
    <source>
        <dbReference type="ARBA" id="ARBA00005964"/>
    </source>
</evidence>
<protein>
    <recommendedName>
        <fullName evidence="3">Carboxylic ester hydrolase</fullName>
        <ecNumber evidence="3">3.1.1.-</ecNumber>
    </recommendedName>
</protein>
<feature type="chain" id="PRO_5022252139" description="Carboxylic ester hydrolase" evidence="3">
    <location>
        <begin position="25"/>
        <end position="664"/>
    </location>
</feature>
<dbReference type="PROSITE" id="PS00941">
    <property type="entry name" value="CARBOXYLESTERASE_B_2"/>
    <property type="match status" value="1"/>
</dbReference>
<organism evidence="5 6">
    <name type="scientific">Schizophyllum amplum</name>
    <dbReference type="NCBI Taxonomy" id="97359"/>
    <lineage>
        <taxon>Eukaryota</taxon>
        <taxon>Fungi</taxon>
        <taxon>Dikarya</taxon>
        <taxon>Basidiomycota</taxon>
        <taxon>Agaricomycotina</taxon>
        <taxon>Agaricomycetes</taxon>
        <taxon>Agaricomycetidae</taxon>
        <taxon>Agaricales</taxon>
        <taxon>Schizophyllaceae</taxon>
        <taxon>Schizophyllum</taxon>
    </lineage>
</organism>
<dbReference type="PROSITE" id="PS00122">
    <property type="entry name" value="CARBOXYLESTERASE_B_1"/>
    <property type="match status" value="1"/>
</dbReference>
<dbReference type="SUPFAM" id="SSF53474">
    <property type="entry name" value="alpha/beta-Hydrolases"/>
    <property type="match status" value="1"/>
</dbReference>
<dbReference type="STRING" id="97359.A0A550BV97"/>